<feature type="signal peptide" evidence="1">
    <location>
        <begin position="1"/>
        <end position="23"/>
    </location>
</feature>
<evidence type="ECO:0000256" key="1">
    <source>
        <dbReference type="SAM" id="SignalP"/>
    </source>
</evidence>
<protein>
    <submittedName>
        <fullName evidence="2">Uncharacterized protein</fullName>
    </submittedName>
</protein>
<reference evidence="2" key="1">
    <citation type="submission" date="2020-02" db="EMBL/GenBank/DDBJ databases">
        <authorList>
            <person name="Meier V. D."/>
        </authorList>
    </citation>
    <scope>NUCLEOTIDE SEQUENCE</scope>
    <source>
        <strain evidence="2">AVDCRST_MAG93</strain>
    </source>
</reference>
<dbReference type="AlphaFoldDB" id="A0A6J4L0C5"/>
<evidence type="ECO:0000313" key="2">
    <source>
        <dbReference type="EMBL" id="CAA9315954.1"/>
    </source>
</evidence>
<feature type="non-terminal residue" evidence="2">
    <location>
        <position position="157"/>
    </location>
</feature>
<name>A0A6J4L0C5_9CHLR</name>
<sequence>MRRWLLLLLVAFTLYGLPPSVAAEPRFFPQTGITVDEPFRTYWESHGGLTLFGFPISPLVEEPDEDGISRPVQYFERARFELHLDAPPSERVLLSRLGLRSLTARGIDWHTFPSTGAQDGCQFFTATGRNVCAPFDAFWSQWGGLAIFGLPLMPAQR</sequence>
<feature type="chain" id="PRO_5026660950" evidence="1">
    <location>
        <begin position="24"/>
        <end position="157"/>
    </location>
</feature>
<proteinExistence type="predicted"/>
<gene>
    <name evidence="2" type="ORF">AVDCRST_MAG93-5494</name>
</gene>
<keyword evidence="1" id="KW-0732">Signal</keyword>
<dbReference type="EMBL" id="CADCTR010001857">
    <property type="protein sequence ID" value="CAA9315954.1"/>
    <property type="molecule type" value="Genomic_DNA"/>
</dbReference>
<accession>A0A6J4L0C5</accession>
<organism evidence="2">
    <name type="scientific">uncultured Chloroflexia bacterium</name>
    <dbReference type="NCBI Taxonomy" id="1672391"/>
    <lineage>
        <taxon>Bacteria</taxon>
        <taxon>Bacillati</taxon>
        <taxon>Chloroflexota</taxon>
        <taxon>Chloroflexia</taxon>
        <taxon>environmental samples</taxon>
    </lineage>
</organism>